<feature type="compositionally biased region" description="Acidic residues" evidence="1">
    <location>
        <begin position="489"/>
        <end position="499"/>
    </location>
</feature>
<comment type="caution">
    <text evidence="2">The sequence shown here is derived from an EMBL/GenBank/DDBJ whole genome shotgun (WGS) entry which is preliminary data.</text>
</comment>
<dbReference type="NCBIfam" id="TIGR01539">
    <property type="entry name" value="portal_lambda"/>
    <property type="match status" value="1"/>
</dbReference>
<evidence type="ECO:0000256" key="1">
    <source>
        <dbReference type="SAM" id="MobiDB-lite"/>
    </source>
</evidence>
<feature type="region of interest" description="Disordered" evidence="1">
    <location>
        <begin position="474"/>
        <end position="499"/>
    </location>
</feature>
<keyword evidence="3" id="KW-1185">Reference proteome</keyword>
<proteinExistence type="predicted"/>
<dbReference type="InterPro" id="IPR006429">
    <property type="entry name" value="Phage_lambda_portal"/>
</dbReference>
<dbReference type="EMBL" id="JAXUIA010000022">
    <property type="protein sequence ID" value="MEA0979148.1"/>
    <property type="molecule type" value="Genomic_DNA"/>
</dbReference>
<evidence type="ECO:0000313" key="3">
    <source>
        <dbReference type="Proteomes" id="UP001289615"/>
    </source>
</evidence>
<organism evidence="2 3">
    <name type="scientific">Lysinibacillus irui</name>
    <dbReference type="NCBI Taxonomy" id="2998077"/>
    <lineage>
        <taxon>Bacteria</taxon>
        <taxon>Bacillati</taxon>
        <taxon>Bacillota</taxon>
        <taxon>Bacilli</taxon>
        <taxon>Bacillales</taxon>
        <taxon>Bacillaceae</taxon>
        <taxon>Lysinibacillus</taxon>
    </lineage>
</organism>
<dbReference type="Proteomes" id="UP001289615">
    <property type="component" value="Unassembled WGS sequence"/>
</dbReference>
<dbReference type="RefSeq" id="WP_322612131.1">
    <property type="nucleotide sequence ID" value="NZ_JAXLNX010000031.1"/>
</dbReference>
<accession>A0ABU5NT15</accession>
<sequence length="499" mass="56571">MNWLDRTIAWLSPESAYKRLDYRKAVNDMRSYDAAGDDHLNAGWRAVNAKAESTDGMYRDTIRARSRDLERNSDILESVVLAFERNVVGGGFKLQAKTENEDLNTAIESLFKLWCRPKNCDVTQQQSFSEICQMLVRRQKVDGGIIVVLRYIDDGVVPLSLQIYEVDDLDTMIPTTTTKKIVNGIEYNAYNRPVAYYLKKYDAYGNYIGTSERIDAKDVLFLFKKKRPSQLREMSELSSTLPRVRDMNQFMEAVSVKERVAALLAVLIKRMTPSGGALGRGNGQPDKRTGYAGKMLSPGMMMELNPGDDVHVVQPPAQAANSAEFIRLQQRLSGSAQGISYEVAARDMSQVNYSSARQGLLEDQKTYLMQQQYLIDHFFIPVYEAFIESAVLAGKISIKDFHTKKESYLQHEWIAPGMKWIDPLKEANANKIALETNQTTLAEIAGNTGNDWREIIDQRAREIEYMKEKGVINSESATKSEEIDKLIEETDDEKPEDES</sequence>
<feature type="compositionally biased region" description="Basic and acidic residues" evidence="1">
    <location>
        <begin position="478"/>
        <end position="488"/>
    </location>
</feature>
<gene>
    <name evidence="2" type="ORF">U6C28_22985</name>
</gene>
<name>A0ABU5NT15_9BACI</name>
<protein>
    <submittedName>
        <fullName evidence="2">Phage portal protein</fullName>
    </submittedName>
</protein>
<reference evidence="2 3" key="1">
    <citation type="submission" date="2023-12" db="EMBL/GenBank/DDBJ databases">
        <title>Genome comparison identifies genes involved in endophytic behavior of Lysinibacillus irui and provides insights into its role as a plant-growth promoting bacterium.</title>
        <authorList>
            <person name="Hilario S."/>
            <person name="Matos I."/>
            <person name="Goncalves M.F.M."/>
            <person name="Pardo C.A."/>
            <person name="Santos M.J."/>
        </authorList>
    </citation>
    <scope>NUCLEOTIDE SEQUENCE [LARGE SCALE GENOMIC DNA]</scope>
    <source>
        <strain evidence="2 3">B3</strain>
    </source>
</reference>
<evidence type="ECO:0000313" key="2">
    <source>
        <dbReference type="EMBL" id="MEA0979148.1"/>
    </source>
</evidence>
<dbReference type="Pfam" id="PF05136">
    <property type="entry name" value="Phage_portal_2"/>
    <property type="match status" value="1"/>
</dbReference>